<gene>
    <name evidence="1" type="ORF">B1526_1722</name>
</gene>
<dbReference type="EMBL" id="MVOH01000027">
    <property type="protein sequence ID" value="PAU66786.1"/>
    <property type="molecule type" value="Genomic_DNA"/>
</dbReference>
<proteinExistence type="predicted"/>
<reference evidence="1 2" key="1">
    <citation type="journal article" date="2017" name="ISME J.">
        <title>Unveiling bifidobacterial biogeography across the mammalian branch of the tree of life.</title>
        <authorList>
            <person name="Milani C."/>
            <person name="Mangifesta M."/>
            <person name="Mancabelli L."/>
            <person name="Lugli G.A."/>
            <person name="James K."/>
            <person name="Duranti S."/>
            <person name="Turroni F."/>
            <person name="Ferrario C."/>
            <person name="Ossiprandi M.C."/>
            <person name="van Sinderen D."/>
            <person name="Ventura M."/>
        </authorList>
    </citation>
    <scope>NUCLEOTIDE SEQUENCE [LARGE SCALE GENOMIC DNA]</scope>
    <source>
        <strain evidence="2">Ham19E</strain>
    </source>
</reference>
<evidence type="ECO:0000313" key="2">
    <source>
        <dbReference type="Proteomes" id="UP000218399"/>
    </source>
</evidence>
<sequence>MIICWLREVNVRDIYLSGYKLGKKSVSKHLESKCFVIVLRYLFN</sequence>
<evidence type="ECO:0000313" key="1">
    <source>
        <dbReference type="EMBL" id="PAU66786.1"/>
    </source>
</evidence>
<protein>
    <submittedName>
        <fullName evidence="1">Uncharacterized protein</fullName>
    </submittedName>
</protein>
<accession>A0A2A2ECY9</accession>
<dbReference type="AlphaFoldDB" id="A0A2A2ECY9"/>
<dbReference type="Proteomes" id="UP000218399">
    <property type="component" value="Unassembled WGS sequence"/>
</dbReference>
<keyword evidence="2" id="KW-1185">Reference proteome</keyword>
<name>A0A2A2ECY9_9BIFI</name>
<organism evidence="1 2">
    <name type="scientific">Bifidobacterium criceti</name>
    <dbReference type="NCBI Taxonomy" id="1960969"/>
    <lineage>
        <taxon>Bacteria</taxon>
        <taxon>Bacillati</taxon>
        <taxon>Actinomycetota</taxon>
        <taxon>Actinomycetes</taxon>
        <taxon>Bifidobacteriales</taxon>
        <taxon>Bifidobacteriaceae</taxon>
        <taxon>Bifidobacterium</taxon>
    </lineage>
</organism>
<comment type="caution">
    <text evidence="1">The sequence shown here is derived from an EMBL/GenBank/DDBJ whole genome shotgun (WGS) entry which is preliminary data.</text>
</comment>